<name>A0A0B0IAA1_9BACI</name>
<dbReference type="eggNOG" id="COG0456">
    <property type="taxonomic scope" value="Bacteria"/>
</dbReference>
<evidence type="ECO:0000313" key="3">
    <source>
        <dbReference type="Proteomes" id="UP000030832"/>
    </source>
</evidence>
<evidence type="ECO:0000259" key="1">
    <source>
        <dbReference type="PROSITE" id="PS51186"/>
    </source>
</evidence>
<dbReference type="STRING" id="333138.LQ50_22640"/>
<dbReference type="InterPro" id="IPR000182">
    <property type="entry name" value="GNAT_dom"/>
</dbReference>
<dbReference type="OrthoDB" id="8453373at2"/>
<dbReference type="Pfam" id="PF18014">
    <property type="entry name" value="Acetyltransf_18"/>
    <property type="match status" value="1"/>
</dbReference>
<dbReference type="PROSITE" id="PS51186">
    <property type="entry name" value="GNAT"/>
    <property type="match status" value="2"/>
</dbReference>
<protein>
    <submittedName>
        <fullName evidence="2">Acetyltransferase</fullName>
    </submittedName>
</protein>
<dbReference type="Pfam" id="PF13673">
    <property type="entry name" value="Acetyltransf_10"/>
    <property type="match status" value="1"/>
</dbReference>
<comment type="caution">
    <text evidence="2">The sequence shown here is derived from an EMBL/GenBank/DDBJ whole genome shotgun (WGS) entry which is preliminary data.</text>
</comment>
<keyword evidence="3" id="KW-1185">Reference proteome</keyword>
<dbReference type="SUPFAM" id="SSF55729">
    <property type="entry name" value="Acyl-CoA N-acyltransferases (Nat)"/>
    <property type="match status" value="1"/>
</dbReference>
<feature type="domain" description="N-acetyltransferase" evidence="1">
    <location>
        <begin position="148"/>
        <end position="277"/>
    </location>
</feature>
<dbReference type="CDD" id="cd04301">
    <property type="entry name" value="NAT_SF"/>
    <property type="match status" value="1"/>
</dbReference>
<dbReference type="EMBL" id="JRJU01000047">
    <property type="protein sequence ID" value="KHF38210.1"/>
    <property type="molecule type" value="Genomic_DNA"/>
</dbReference>
<proteinExistence type="predicted"/>
<accession>A0A0B0IAA1</accession>
<keyword evidence="2" id="KW-0808">Transferase</keyword>
<dbReference type="PANTHER" id="PTHR47237:SF2">
    <property type="entry name" value="BLL4206 PROTEIN"/>
    <property type="match status" value="1"/>
</dbReference>
<organism evidence="2 3">
    <name type="scientific">Halalkalibacter okhensis</name>
    <dbReference type="NCBI Taxonomy" id="333138"/>
    <lineage>
        <taxon>Bacteria</taxon>
        <taxon>Bacillati</taxon>
        <taxon>Bacillota</taxon>
        <taxon>Bacilli</taxon>
        <taxon>Bacillales</taxon>
        <taxon>Bacillaceae</taxon>
        <taxon>Halalkalibacter</taxon>
    </lineage>
</organism>
<dbReference type="PANTHER" id="PTHR47237">
    <property type="entry name" value="SLL0310 PROTEIN"/>
    <property type="match status" value="1"/>
</dbReference>
<sequence length="290" mass="31820">MVTRNKSILKLVQFDKCDVPGLIKLSASVGWDYDEKEIGTVLASGKIFGHKNAEGEIVSSAAIIPYETSFASIGMVIVNHNFRGMGLGEKATRKCIESVSKETAIMLIATEDGKPLYEKMGFTTVDLVHKYLCDHYTMDTNSLITSDILIEEFSGVDIGDLLKLDENAFGDKRTHFLRNRIKQAEKCLVVKDDNGTIVGYGLSILGPMNLILGPIVAPDFQIASALIDKLSSNHQGKLRIDVPAGNDEFMMFLEKCGFVNVSQPPIMVINSSKMPIRNHTLFGIAAQIFG</sequence>
<dbReference type="AlphaFoldDB" id="A0A0B0IAA1"/>
<reference evidence="2 3" key="1">
    <citation type="submission" date="2014-09" db="EMBL/GenBank/DDBJ databases">
        <title>Genome sequencing and annotation of Bacillus Okhensis strain Kh10-101T.</title>
        <authorList>
            <person name="Prakash J.S."/>
        </authorList>
    </citation>
    <scope>NUCLEOTIDE SEQUENCE [LARGE SCALE GENOMIC DNA]</scope>
    <source>
        <strain evidence="3">Kh10-101T</strain>
    </source>
</reference>
<feature type="domain" description="N-acetyltransferase" evidence="1">
    <location>
        <begin position="9"/>
        <end position="143"/>
    </location>
</feature>
<gene>
    <name evidence="2" type="ORF">LQ50_22640</name>
</gene>
<dbReference type="InterPro" id="IPR016181">
    <property type="entry name" value="Acyl_CoA_acyltransferase"/>
</dbReference>
<dbReference type="InterPro" id="IPR041496">
    <property type="entry name" value="YitH/HolE_GNAT"/>
</dbReference>
<dbReference type="Gene3D" id="3.40.630.30">
    <property type="match status" value="1"/>
</dbReference>
<dbReference type="GO" id="GO:0016747">
    <property type="term" value="F:acyltransferase activity, transferring groups other than amino-acyl groups"/>
    <property type="evidence" value="ECO:0007669"/>
    <property type="project" value="InterPro"/>
</dbReference>
<dbReference type="RefSeq" id="WP_034633302.1">
    <property type="nucleotide sequence ID" value="NZ_JRJU01000047.1"/>
</dbReference>
<dbReference type="Proteomes" id="UP000030832">
    <property type="component" value="Unassembled WGS sequence"/>
</dbReference>
<dbReference type="Gene3D" id="3.40.630.90">
    <property type="match status" value="1"/>
</dbReference>
<dbReference type="InterPro" id="IPR052729">
    <property type="entry name" value="Acyl/Acetyltrans_Enzymes"/>
</dbReference>
<evidence type="ECO:0000313" key="2">
    <source>
        <dbReference type="EMBL" id="KHF38210.1"/>
    </source>
</evidence>